<dbReference type="Pfam" id="PF14555">
    <property type="entry name" value="UBA_4"/>
    <property type="match status" value="1"/>
</dbReference>
<proteinExistence type="predicted"/>
<protein>
    <recommendedName>
        <fullName evidence="3">Next to BRCA1 central domain-containing protein</fullName>
    </recommendedName>
</protein>
<dbReference type="Proteomes" id="UP001497525">
    <property type="component" value="Unassembled WGS sequence"/>
</dbReference>
<reference evidence="1" key="1">
    <citation type="submission" date="2024-06" db="EMBL/GenBank/DDBJ databases">
        <authorList>
            <person name="Liu X."/>
            <person name="Lenzi L."/>
            <person name="Haldenby T S."/>
            <person name="Uol C."/>
        </authorList>
    </citation>
    <scope>NUCLEOTIDE SEQUENCE</scope>
</reference>
<gene>
    <name evidence="1" type="ORF">CDAUBV1_LOCUS12976</name>
</gene>
<dbReference type="SUPFAM" id="SSF46934">
    <property type="entry name" value="UBA-like"/>
    <property type="match status" value="1"/>
</dbReference>
<accession>A0AAV2TPI4</accession>
<dbReference type="EMBL" id="CAXLJL010000489">
    <property type="protein sequence ID" value="CAL5138392.1"/>
    <property type="molecule type" value="Genomic_DNA"/>
</dbReference>
<evidence type="ECO:0000313" key="1">
    <source>
        <dbReference type="EMBL" id="CAL5138392.1"/>
    </source>
</evidence>
<dbReference type="InterPro" id="IPR039517">
    <property type="entry name" value="C6orf106_UBA-like"/>
</dbReference>
<dbReference type="AlphaFoldDB" id="A0AAV2TPI4"/>
<name>A0AAV2TPI4_CALDB</name>
<comment type="caution">
    <text evidence="1">The sequence shown here is derived from an EMBL/GenBank/DDBJ whole genome shotgun (WGS) entry which is preliminary data.</text>
</comment>
<dbReference type="InterPro" id="IPR009060">
    <property type="entry name" value="UBA-like_sf"/>
</dbReference>
<dbReference type="Gene3D" id="1.10.8.10">
    <property type="entry name" value="DNA helicase RuvA subunit, C-terminal domain"/>
    <property type="match status" value="1"/>
</dbReference>
<organism evidence="1 2">
    <name type="scientific">Calicophoron daubneyi</name>
    <name type="common">Rumen fluke</name>
    <name type="synonym">Paramphistomum daubneyi</name>
    <dbReference type="NCBI Taxonomy" id="300641"/>
    <lineage>
        <taxon>Eukaryota</taxon>
        <taxon>Metazoa</taxon>
        <taxon>Spiralia</taxon>
        <taxon>Lophotrochozoa</taxon>
        <taxon>Platyhelminthes</taxon>
        <taxon>Trematoda</taxon>
        <taxon>Digenea</taxon>
        <taxon>Plagiorchiida</taxon>
        <taxon>Pronocephalata</taxon>
        <taxon>Paramphistomoidea</taxon>
        <taxon>Paramphistomidae</taxon>
        <taxon>Calicophoron</taxon>
    </lineage>
</organism>
<evidence type="ECO:0000313" key="2">
    <source>
        <dbReference type="Proteomes" id="UP001497525"/>
    </source>
</evidence>
<sequence>MEMSTCDIDAQLLEQFNALGTNDRDDLVNQLRAVLGSELSTDACRFFLELSGWNLQRAVGAYFDFSFENSPPAGFHSSNVNCTAVSSTSAAQPSNNPASFNVRIWPTPSGSFSSGNSLKVTVQNCGLTHWQDGFYLRSETEFSVANLASCFPGSRQLAWLPLGPEARIPLPPLAPSQFVELSLEIGPPGPLFSTVNPKPLVGGISFCLPTDEVFGETLYCTALPGLNGQSWVFQHGIPEGTGNEDINSPMEEA</sequence>
<evidence type="ECO:0008006" key="3">
    <source>
        <dbReference type="Google" id="ProtNLM"/>
    </source>
</evidence>
<dbReference type="CDD" id="cd14349">
    <property type="entry name" value="UBA_CF106"/>
    <property type="match status" value="1"/>
</dbReference>